<comment type="caution">
    <text evidence="2">The sequence shown here is derived from an EMBL/GenBank/DDBJ whole genome shotgun (WGS) entry which is preliminary data.</text>
</comment>
<keyword evidence="3" id="KW-1185">Reference proteome</keyword>
<feature type="region of interest" description="Disordered" evidence="1">
    <location>
        <begin position="154"/>
        <end position="176"/>
    </location>
</feature>
<dbReference type="EMBL" id="BMAU01021292">
    <property type="protein sequence ID" value="GFY09793.1"/>
    <property type="molecule type" value="Genomic_DNA"/>
</dbReference>
<proteinExistence type="predicted"/>
<dbReference type="Proteomes" id="UP000887159">
    <property type="component" value="Unassembled WGS sequence"/>
</dbReference>
<sequence length="212" mass="24016">MLHISRPASTMDQIDAFPEHISTTVMPVTLPEKPDALEYAAWQGQVRVCIIYQKSNTKRVFILFCKDNWYQTKTLGNNFKRQEDDALWSNGVGTPHGIPDSGCNPLHLVEDTKDCGLDIIPETILTQLIENGINLGDFRKKMKRYYQKAYKLPPPTPAHVPAETNKRPLEEQPGPLSKRFPNRVFITPIIRPSVAPVLIARPSQLPWPPLNP</sequence>
<evidence type="ECO:0000256" key="1">
    <source>
        <dbReference type="SAM" id="MobiDB-lite"/>
    </source>
</evidence>
<dbReference type="AlphaFoldDB" id="A0A8X6SE60"/>
<reference evidence="2" key="1">
    <citation type="submission" date="2020-08" db="EMBL/GenBank/DDBJ databases">
        <title>Multicomponent nature underlies the extraordinary mechanical properties of spider dragline silk.</title>
        <authorList>
            <person name="Kono N."/>
            <person name="Nakamura H."/>
            <person name="Mori M."/>
            <person name="Yoshida Y."/>
            <person name="Ohtoshi R."/>
            <person name="Malay A.D."/>
            <person name="Moran D.A.P."/>
            <person name="Tomita M."/>
            <person name="Numata K."/>
            <person name="Arakawa K."/>
        </authorList>
    </citation>
    <scope>NUCLEOTIDE SEQUENCE</scope>
</reference>
<evidence type="ECO:0000313" key="3">
    <source>
        <dbReference type="Proteomes" id="UP000887159"/>
    </source>
</evidence>
<evidence type="ECO:0000313" key="2">
    <source>
        <dbReference type="EMBL" id="GFY09793.1"/>
    </source>
</evidence>
<name>A0A8X6SE60_TRICX</name>
<gene>
    <name evidence="2" type="primary">NCL1_52425</name>
    <name evidence="2" type="ORF">TNCV_3697551</name>
</gene>
<protein>
    <submittedName>
        <fullName evidence="2">Uncharacterized protein</fullName>
    </submittedName>
</protein>
<accession>A0A8X6SE60</accession>
<organism evidence="2 3">
    <name type="scientific">Trichonephila clavipes</name>
    <name type="common">Golden silk orbweaver</name>
    <name type="synonym">Nephila clavipes</name>
    <dbReference type="NCBI Taxonomy" id="2585209"/>
    <lineage>
        <taxon>Eukaryota</taxon>
        <taxon>Metazoa</taxon>
        <taxon>Ecdysozoa</taxon>
        <taxon>Arthropoda</taxon>
        <taxon>Chelicerata</taxon>
        <taxon>Arachnida</taxon>
        <taxon>Araneae</taxon>
        <taxon>Araneomorphae</taxon>
        <taxon>Entelegynae</taxon>
        <taxon>Araneoidea</taxon>
        <taxon>Nephilidae</taxon>
        <taxon>Trichonephila</taxon>
    </lineage>
</organism>